<keyword evidence="3" id="KW-1185">Reference proteome</keyword>
<dbReference type="Gene3D" id="2.150.10.10">
    <property type="entry name" value="Serralysin-like metalloprotease, C-terminal"/>
    <property type="match status" value="1"/>
</dbReference>
<reference evidence="2 3" key="1">
    <citation type="submission" date="2019-01" db="EMBL/GenBank/DDBJ databases">
        <authorList>
            <person name="Brito A."/>
        </authorList>
    </citation>
    <scope>NUCLEOTIDE SEQUENCE [LARGE SCALE GENOMIC DNA]</scope>
    <source>
        <strain evidence="2">1</strain>
    </source>
</reference>
<dbReference type="AlphaFoldDB" id="A0A563VXS4"/>
<proteinExistence type="predicted"/>
<dbReference type="RefSeq" id="WP_186375885.1">
    <property type="nucleotide sequence ID" value="NZ_LR213800.1"/>
</dbReference>
<sequence length="713" mass="75315">MSIRVSPLSEPTTFNLVEATIDDIDLAFEFGALTAKELVQLYLNRIEAYDDSDPAINSIINLNPHALETAKKVDRQRFAGKDLGTLAGIPVILKDNYDASDVQTTAGAIALEDFIPEEDAFQVAQLRDEGAIILAKANLSEFAFSFETTSSLGGTTLNPYDPERNAGGSSGGTGAAIAANFGTIGTGTDTGGSIRIPSTFNSLVGIRPTIGLTSRSGIIPLALTQDVGGPITRTVTDGALTLDALAGFDPEDPITASSIGQIPESYTNFLDSDALDGARIGVVRELFGSDDDPRTAATNAVVDNAIAEIEALGATAIDVEIPNLDEILEFPSLSTLEFKRDLNNYLAERDAPIADLEALIESGEYLEDFENAYIARNEIDLSDPETAAEYQEILTERPALTQSSLLEVLDGQNLDALIYPTAESPPNLFDESTGAGSANRLSPFSGFPAISVPAGFTEDGLPVGIEFLGRAFSEPTLIGLTYSFEQGTQFRMPPESTPSLEGESFEYLTQVAVYGDPENNEIAPELVADFDGNKDLIFAGAGDDLIDTSQALTGENRLYGGAGDDELIVGLGDRAFGDTGDDLLDASVGRGQNRLYGGAGNDDFFLGSGDRAWGGQGDDRFFAISGGDNHLSGGMGADQFWIANAQLPEAVNTITDFEIGEDVIGIGGFDLSFAALSLTQQNDNTLISTVTQDLAVLVGIQAETLGESDFVLV</sequence>
<dbReference type="Pfam" id="PF00353">
    <property type="entry name" value="HemolysinCabind"/>
    <property type="match status" value="3"/>
</dbReference>
<name>A0A563VXS4_9CYAN</name>
<dbReference type="PANTHER" id="PTHR42678:SF34">
    <property type="entry name" value="OS04G0183300 PROTEIN"/>
    <property type="match status" value="1"/>
</dbReference>
<evidence type="ECO:0000313" key="2">
    <source>
        <dbReference type="EMBL" id="VEP16073.1"/>
    </source>
</evidence>
<gene>
    <name evidence="2" type="ORF">H1P_400029</name>
</gene>
<dbReference type="SUPFAM" id="SSF75304">
    <property type="entry name" value="Amidase signature (AS) enzymes"/>
    <property type="match status" value="1"/>
</dbReference>
<dbReference type="InterPro" id="IPR001343">
    <property type="entry name" value="Hemolysn_Ca-bd"/>
</dbReference>
<dbReference type="PROSITE" id="PS00571">
    <property type="entry name" value="AMIDASES"/>
    <property type="match status" value="1"/>
</dbReference>
<feature type="domain" description="Amidase" evidence="1">
    <location>
        <begin position="37"/>
        <end position="477"/>
    </location>
</feature>
<keyword evidence="2" id="KW-0808">Transferase</keyword>
<dbReference type="GO" id="GO:0016740">
    <property type="term" value="F:transferase activity"/>
    <property type="evidence" value="ECO:0007669"/>
    <property type="project" value="UniProtKB-KW"/>
</dbReference>
<protein>
    <submittedName>
        <fullName evidence="2">Amidase, Asp-tRNAAsn/Glu-tRNAGln amidotransferase A subunit</fullName>
    </submittedName>
</protein>
<evidence type="ECO:0000259" key="1">
    <source>
        <dbReference type="Pfam" id="PF01425"/>
    </source>
</evidence>
<dbReference type="InterPro" id="IPR011049">
    <property type="entry name" value="Serralysin-like_metalloprot_C"/>
</dbReference>
<evidence type="ECO:0000313" key="3">
    <source>
        <dbReference type="Proteomes" id="UP000320055"/>
    </source>
</evidence>
<dbReference type="Gene3D" id="3.90.1300.10">
    <property type="entry name" value="Amidase signature (AS) domain"/>
    <property type="match status" value="1"/>
</dbReference>
<dbReference type="PANTHER" id="PTHR42678">
    <property type="entry name" value="AMIDASE"/>
    <property type="match status" value="1"/>
</dbReference>
<dbReference type="EMBL" id="CAACVJ010000335">
    <property type="protein sequence ID" value="VEP16073.1"/>
    <property type="molecule type" value="Genomic_DNA"/>
</dbReference>
<dbReference type="Pfam" id="PF01425">
    <property type="entry name" value="Amidase"/>
    <property type="match status" value="1"/>
</dbReference>
<dbReference type="InterPro" id="IPR023631">
    <property type="entry name" value="Amidase_dom"/>
</dbReference>
<dbReference type="GO" id="GO:0005509">
    <property type="term" value="F:calcium ion binding"/>
    <property type="evidence" value="ECO:0007669"/>
    <property type="project" value="InterPro"/>
</dbReference>
<dbReference type="SUPFAM" id="SSF51120">
    <property type="entry name" value="beta-Roll"/>
    <property type="match status" value="1"/>
</dbReference>
<dbReference type="InterPro" id="IPR020556">
    <property type="entry name" value="Amidase_CS"/>
</dbReference>
<organism evidence="2 3">
    <name type="scientific">Hyella patelloides LEGE 07179</name>
    <dbReference type="NCBI Taxonomy" id="945734"/>
    <lineage>
        <taxon>Bacteria</taxon>
        <taxon>Bacillati</taxon>
        <taxon>Cyanobacteriota</taxon>
        <taxon>Cyanophyceae</taxon>
        <taxon>Pleurocapsales</taxon>
        <taxon>Hyellaceae</taxon>
        <taxon>Hyella</taxon>
    </lineage>
</organism>
<dbReference type="Proteomes" id="UP000320055">
    <property type="component" value="Unassembled WGS sequence"/>
</dbReference>
<dbReference type="PRINTS" id="PR00313">
    <property type="entry name" value="CABNDNGRPT"/>
</dbReference>
<dbReference type="InterPro" id="IPR036928">
    <property type="entry name" value="AS_sf"/>
</dbReference>
<accession>A0A563VXS4</accession>